<dbReference type="KEGG" id="vas:GT360_18245"/>
<evidence type="ECO:0000256" key="8">
    <source>
        <dbReference type="RuleBase" id="RU362091"/>
    </source>
</evidence>
<dbReference type="InterPro" id="IPR038377">
    <property type="entry name" value="Na/Glc_symporter_sf"/>
</dbReference>
<feature type="transmembrane region" description="Helical" evidence="9">
    <location>
        <begin position="556"/>
        <end position="576"/>
    </location>
</feature>
<comment type="similarity">
    <text evidence="2 8">Belongs to the sodium:solute symporter (SSF) (TC 2.A.21) family.</text>
</comment>
<feature type="transmembrane region" description="Helical" evidence="9">
    <location>
        <begin position="38"/>
        <end position="57"/>
    </location>
</feature>
<evidence type="ECO:0000256" key="7">
    <source>
        <dbReference type="ARBA" id="ARBA00023136"/>
    </source>
</evidence>
<dbReference type="GO" id="GO:0015293">
    <property type="term" value="F:symporter activity"/>
    <property type="evidence" value="ECO:0007669"/>
    <property type="project" value="UniProtKB-KW"/>
</dbReference>
<organism evidence="10 11">
    <name type="scientific">Vibrio astriarenae</name>
    <dbReference type="NCBI Taxonomy" id="1481923"/>
    <lineage>
        <taxon>Bacteria</taxon>
        <taxon>Pseudomonadati</taxon>
        <taxon>Pseudomonadota</taxon>
        <taxon>Gammaproteobacteria</taxon>
        <taxon>Vibrionales</taxon>
        <taxon>Vibrionaceae</taxon>
        <taxon>Vibrio</taxon>
    </lineage>
</organism>
<gene>
    <name evidence="10" type="ORF">GT360_18245</name>
</gene>
<evidence type="ECO:0000256" key="6">
    <source>
        <dbReference type="ARBA" id="ARBA00022989"/>
    </source>
</evidence>
<sequence>MIDIAILFVYFGFLIAIGWAFRKFSSNTSDYFRGGGKMLWWMVGSTSFMTAVSAMTFTGHMGKSLTGGFAVAIVVFYASALGFLCNYLFFAAKARQMRVITPLEGVRMRYGRINEQIMMWSRMPLGILQAAIWVNALGVFASAVVGVPLEVTIVVTGSIVVFMSLIGGSWAVIASDFMQMVILTVMTLVTGLVALWKGGGVVELMSNGLPENPIIGDGYNYTYLFVGWFLCMFIKQFLTTNNMLSSYRYITAKDTKNARKAALLAASLMLVGPLVWFLPVWFVSGHYPDPSTWGITGLGNKVTDATYYIFVKREMPVGMIGLLLAAIFAATMSSMDSGLNGNSGIVIKSIYQPYINKGASEKHLLKVGKMLTAAFGVVIILAALGLSSLRQYGLFDLTMLINTLIGFPILIPALLGFYIKKTPEWAVGGTILVGMCVSATIAFVITPEMIASLLNLEQPLTNREFTEMKSVTLGVIGHGLITLPFFVCSQFFYKGLAPEREKNIEKFFSNVATEVVVEDTPESIELDNRQCQVLGKMILVAAGFILLLTLVPNPLWGKMIFLFMAMIVAGIGVALLKAVKKPDYKLSAATD</sequence>
<reference evidence="10 11" key="1">
    <citation type="submission" date="2020-01" db="EMBL/GenBank/DDBJ databases">
        <title>Whole genome and functional gene identification of agarase of Vibrio HN897.</title>
        <authorList>
            <person name="Liu Y."/>
            <person name="Zhao Z."/>
        </authorList>
    </citation>
    <scope>NUCLEOTIDE SEQUENCE [LARGE SCALE GENOMIC DNA]</scope>
    <source>
        <strain evidence="10 11">HN897</strain>
    </source>
</reference>
<feature type="transmembrane region" description="Helical" evidence="9">
    <location>
        <begin position="399"/>
        <end position="419"/>
    </location>
</feature>
<feature type="transmembrane region" description="Helical" evidence="9">
    <location>
        <begin position="367"/>
        <end position="387"/>
    </location>
</feature>
<feature type="transmembrane region" description="Helical" evidence="9">
    <location>
        <begin position="533"/>
        <end position="550"/>
    </location>
</feature>
<feature type="transmembrane region" description="Helical" evidence="9">
    <location>
        <begin position="151"/>
        <end position="173"/>
    </location>
</feature>
<evidence type="ECO:0000256" key="3">
    <source>
        <dbReference type="ARBA" id="ARBA00022448"/>
    </source>
</evidence>
<feature type="transmembrane region" description="Helical" evidence="9">
    <location>
        <begin position="6"/>
        <end position="26"/>
    </location>
</feature>
<dbReference type="Pfam" id="PF00474">
    <property type="entry name" value="SSF"/>
    <property type="match status" value="1"/>
</dbReference>
<evidence type="ECO:0000313" key="10">
    <source>
        <dbReference type="EMBL" id="QIA65480.1"/>
    </source>
</evidence>
<dbReference type="PROSITE" id="PS50283">
    <property type="entry name" value="NA_SOLUT_SYMP_3"/>
    <property type="match status" value="1"/>
</dbReference>
<keyword evidence="5" id="KW-0769">Symport</keyword>
<evidence type="ECO:0000256" key="4">
    <source>
        <dbReference type="ARBA" id="ARBA00022692"/>
    </source>
</evidence>
<feature type="transmembrane region" description="Helical" evidence="9">
    <location>
        <begin position="471"/>
        <end position="493"/>
    </location>
</feature>
<evidence type="ECO:0000256" key="2">
    <source>
        <dbReference type="ARBA" id="ARBA00006434"/>
    </source>
</evidence>
<feature type="transmembrane region" description="Helical" evidence="9">
    <location>
        <begin position="317"/>
        <end position="335"/>
    </location>
</feature>
<dbReference type="PANTHER" id="PTHR48086">
    <property type="entry name" value="SODIUM/PROLINE SYMPORTER-RELATED"/>
    <property type="match status" value="1"/>
</dbReference>
<evidence type="ECO:0000256" key="5">
    <source>
        <dbReference type="ARBA" id="ARBA00022847"/>
    </source>
</evidence>
<dbReference type="Proteomes" id="UP000464262">
    <property type="component" value="Chromosome 2"/>
</dbReference>
<feature type="transmembrane region" description="Helical" evidence="9">
    <location>
        <begin position="180"/>
        <end position="199"/>
    </location>
</feature>
<keyword evidence="11" id="KW-1185">Reference proteome</keyword>
<proteinExistence type="inferred from homology"/>
<keyword evidence="6 9" id="KW-1133">Transmembrane helix</keyword>
<accession>A0A7Z2YFU2</accession>
<feature type="transmembrane region" description="Helical" evidence="9">
    <location>
        <begin position="125"/>
        <end position="145"/>
    </location>
</feature>
<feature type="transmembrane region" description="Helical" evidence="9">
    <location>
        <begin position="431"/>
        <end position="451"/>
    </location>
</feature>
<feature type="transmembrane region" description="Helical" evidence="9">
    <location>
        <begin position="219"/>
        <end position="240"/>
    </location>
</feature>
<dbReference type="InterPro" id="IPR050277">
    <property type="entry name" value="Sodium:Solute_Symporter"/>
</dbReference>
<dbReference type="PANTHER" id="PTHR48086:SF7">
    <property type="entry name" value="SODIUM-SOLUTE SYMPORTER-RELATED"/>
    <property type="match status" value="1"/>
</dbReference>
<evidence type="ECO:0000256" key="1">
    <source>
        <dbReference type="ARBA" id="ARBA00004141"/>
    </source>
</evidence>
<keyword evidence="7 9" id="KW-0472">Membrane</keyword>
<dbReference type="RefSeq" id="WP_164650380.1">
    <property type="nucleotide sequence ID" value="NZ_CP047476.1"/>
</dbReference>
<dbReference type="InterPro" id="IPR001734">
    <property type="entry name" value="Na/solute_symporter"/>
</dbReference>
<evidence type="ECO:0000256" key="9">
    <source>
        <dbReference type="SAM" id="Phobius"/>
    </source>
</evidence>
<name>A0A7Z2YFU2_9VIBR</name>
<dbReference type="EMBL" id="CP047476">
    <property type="protein sequence ID" value="QIA65480.1"/>
    <property type="molecule type" value="Genomic_DNA"/>
</dbReference>
<evidence type="ECO:0000313" key="11">
    <source>
        <dbReference type="Proteomes" id="UP000464262"/>
    </source>
</evidence>
<comment type="subcellular location">
    <subcellularLocation>
        <location evidence="1">Membrane</location>
        <topology evidence="1">Multi-pass membrane protein</topology>
    </subcellularLocation>
</comment>
<feature type="transmembrane region" description="Helical" evidence="9">
    <location>
        <begin position="69"/>
        <end position="90"/>
    </location>
</feature>
<dbReference type="AlphaFoldDB" id="A0A7Z2YFU2"/>
<keyword evidence="4 9" id="KW-0812">Transmembrane</keyword>
<dbReference type="GO" id="GO:0005886">
    <property type="term" value="C:plasma membrane"/>
    <property type="evidence" value="ECO:0007669"/>
    <property type="project" value="TreeGrafter"/>
</dbReference>
<dbReference type="Gene3D" id="1.20.1730.10">
    <property type="entry name" value="Sodium/glucose cotransporter"/>
    <property type="match status" value="1"/>
</dbReference>
<keyword evidence="3" id="KW-0813">Transport</keyword>
<feature type="transmembrane region" description="Helical" evidence="9">
    <location>
        <begin position="261"/>
        <end position="283"/>
    </location>
</feature>
<protein>
    <submittedName>
        <fullName evidence="10">Transporter</fullName>
    </submittedName>
</protein>